<dbReference type="AlphaFoldDB" id="A0A6A8LGZ5"/>
<dbReference type="InterPro" id="IPR011990">
    <property type="entry name" value="TPR-like_helical_dom_sf"/>
</dbReference>
<reference evidence="1" key="1">
    <citation type="submission" date="2019-11" db="EMBL/GenBank/DDBJ databases">
        <title>Draft Genome Sequence of Plant Growth-Promoting Rhizosphere-Associated Bacteria.</title>
        <authorList>
            <person name="Vasilyev I.Y."/>
            <person name="Radchenko V."/>
            <person name="Ilnitskaya E.V."/>
        </authorList>
    </citation>
    <scope>NUCLEOTIDE SEQUENCE</scope>
    <source>
        <strain evidence="1">VRA_517_n</strain>
    </source>
</reference>
<protein>
    <submittedName>
        <fullName evidence="1">Aspartate phosphatase</fullName>
    </submittedName>
</protein>
<name>A0A6A8LGZ5_BACVE</name>
<evidence type="ECO:0000313" key="1">
    <source>
        <dbReference type="EMBL" id="MSE03158.1"/>
    </source>
</evidence>
<dbReference type="EMBL" id="WKKV01000006">
    <property type="protein sequence ID" value="MSE03158.1"/>
    <property type="molecule type" value="Genomic_DNA"/>
</dbReference>
<gene>
    <name evidence="1" type="ORF">GKC39_13905</name>
</gene>
<organism evidence="1">
    <name type="scientific">Bacillus velezensis</name>
    <dbReference type="NCBI Taxonomy" id="492670"/>
    <lineage>
        <taxon>Bacteria</taxon>
        <taxon>Bacillati</taxon>
        <taxon>Bacillota</taxon>
        <taxon>Bacilli</taxon>
        <taxon>Bacillales</taxon>
        <taxon>Bacillaceae</taxon>
        <taxon>Bacillus</taxon>
        <taxon>Bacillus amyloliquefaciens group</taxon>
    </lineage>
</organism>
<dbReference type="Pfam" id="PF18801">
    <property type="entry name" value="RapH_N"/>
    <property type="match status" value="1"/>
</dbReference>
<dbReference type="Pfam" id="PF13181">
    <property type="entry name" value="TPR_8"/>
    <property type="match status" value="1"/>
</dbReference>
<sequence length="376" mass="44700">MDQVLPSSQVGVKINEWYKMIRQFSVPDAEILKAEVEQEIEEMEEDQDLLVFYSLMCFRHQLMLDSLEPEDRYRDRPTVDELLEKIEKPQKRLTGLLKYYSLFFRGMYEFDHKEYVDAISYYRKAERELNAVSDEMEQAEFHYKIADAYYQIDQHFVSLNHLKKAKQLFEKNQLYKVKVIGCNMMVGANMYDMYRLTEAESYYREALSNARGLDEEKVKRIIGVIFHNSGLVYLRGKNLIAAEENFKKAIDVKEHIDTVYGVRSLYMMANVLYQCDKAKEARFFYETALNRARTSNEEEYLAKLKIINSLYEEYNETEVKQSLGYLEEKRLWSDFAELTEKLGDFHFEKRNYAEGRNFLKKTIHAQTQILKVTEAI</sequence>
<accession>A0A6A8LGZ5</accession>
<comment type="caution">
    <text evidence="1">The sequence shown here is derived from an EMBL/GenBank/DDBJ whole genome shotgun (WGS) entry which is preliminary data.</text>
</comment>
<dbReference type="Gene3D" id="1.25.40.10">
    <property type="entry name" value="Tetratricopeptide repeat domain"/>
    <property type="match status" value="1"/>
</dbReference>
<dbReference type="InterPro" id="IPR019734">
    <property type="entry name" value="TPR_rpt"/>
</dbReference>
<proteinExistence type="predicted"/>
<dbReference type="SUPFAM" id="SSF48452">
    <property type="entry name" value="TPR-like"/>
    <property type="match status" value="1"/>
</dbReference>
<dbReference type="SMART" id="SM00028">
    <property type="entry name" value="TPR"/>
    <property type="match status" value="4"/>
</dbReference>
<dbReference type="RefSeq" id="WP_079005224.1">
    <property type="nucleotide sequence ID" value="NZ_CP023133.1"/>
</dbReference>